<dbReference type="AlphaFoldDB" id="A0AAV7NCF4"/>
<keyword evidence="3" id="KW-1185">Reference proteome</keyword>
<sequence>MPVGSSQWNAGTEASPTMEESLKRQGVRPQVGALLAKSGGEAGAREVPALSGRPGDLAGAVKLEQPRAAWEVGPRSRAAGGSSGRGTTLKSADDAYKIRDRQER</sequence>
<gene>
    <name evidence="2" type="ORF">NDU88_002014</name>
</gene>
<protein>
    <submittedName>
        <fullName evidence="2">Uncharacterized protein</fullName>
    </submittedName>
</protein>
<accession>A0AAV7NCF4</accession>
<evidence type="ECO:0000313" key="3">
    <source>
        <dbReference type="Proteomes" id="UP001066276"/>
    </source>
</evidence>
<organism evidence="2 3">
    <name type="scientific">Pleurodeles waltl</name>
    <name type="common">Iberian ribbed newt</name>
    <dbReference type="NCBI Taxonomy" id="8319"/>
    <lineage>
        <taxon>Eukaryota</taxon>
        <taxon>Metazoa</taxon>
        <taxon>Chordata</taxon>
        <taxon>Craniata</taxon>
        <taxon>Vertebrata</taxon>
        <taxon>Euteleostomi</taxon>
        <taxon>Amphibia</taxon>
        <taxon>Batrachia</taxon>
        <taxon>Caudata</taxon>
        <taxon>Salamandroidea</taxon>
        <taxon>Salamandridae</taxon>
        <taxon>Pleurodelinae</taxon>
        <taxon>Pleurodeles</taxon>
    </lineage>
</organism>
<evidence type="ECO:0000313" key="2">
    <source>
        <dbReference type="EMBL" id="KAJ1113772.1"/>
    </source>
</evidence>
<feature type="compositionally biased region" description="Basic and acidic residues" evidence="1">
    <location>
        <begin position="91"/>
        <end position="104"/>
    </location>
</feature>
<feature type="compositionally biased region" description="Polar residues" evidence="1">
    <location>
        <begin position="1"/>
        <end position="15"/>
    </location>
</feature>
<dbReference type="Proteomes" id="UP001066276">
    <property type="component" value="Chromosome 8"/>
</dbReference>
<proteinExistence type="predicted"/>
<dbReference type="EMBL" id="JANPWB010000012">
    <property type="protein sequence ID" value="KAJ1113772.1"/>
    <property type="molecule type" value="Genomic_DNA"/>
</dbReference>
<feature type="region of interest" description="Disordered" evidence="1">
    <location>
        <begin position="1"/>
        <end position="104"/>
    </location>
</feature>
<evidence type="ECO:0000256" key="1">
    <source>
        <dbReference type="SAM" id="MobiDB-lite"/>
    </source>
</evidence>
<reference evidence="2" key="1">
    <citation type="journal article" date="2022" name="bioRxiv">
        <title>Sequencing and chromosome-scale assembly of the giantPleurodeles waltlgenome.</title>
        <authorList>
            <person name="Brown T."/>
            <person name="Elewa A."/>
            <person name="Iarovenko S."/>
            <person name="Subramanian E."/>
            <person name="Araus A.J."/>
            <person name="Petzold A."/>
            <person name="Susuki M."/>
            <person name="Suzuki K.-i.T."/>
            <person name="Hayashi T."/>
            <person name="Toyoda A."/>
            <person name="Oliveira C."/>
            <person name="Osipova E."/>
            <person name="Leigh N.D."/>
            <person name="Simon A."/>
            <person name="Yun M.H."/>
        </authorList>
    </citation>
    <scope>NUCLEOTIDE SEQUENCE</scope>
    <source>
        <strain evidence="2">20211129_DDA</strain>
        <tissue evidence="2">Liver</tissue>
    </source>
</reference>
<name>A0AAV7NCF4_PLEWA</name>
<comment type="caution">
    <text evidence="2">The sequence shown here is derived from an EMBL/GenBank/DDBJ whole genome shotgun (WGS) entry which is preliminary data.</text>
</comment>